<reference evidence="1" key="1">
    <citation type="submission" date="2014-11" db="EMBL/GenBank/DDBJ databases">
        <authorList>
            <person name="Amaro Gonzalez C."/>
        </authorList>
    </citation>
    <scope>NUCLEOTIDE SEQUENCE</scope>
</reference>
<sequence>MSSPQLRFGLCVTCSVYPLRLQNSLIRSVLSMC</sequence>
<accession>A0A0E9QXJ2</accession>
<dbReference type="EMBL" id="GBXM01087013">
    <property type="protein sequence ID" value="JAH21564.1"/>
    <property type="molecule type" value="Transcribed_RNA"/>
</dbReference>
<protein>
    <submittedName>
        <fullName evidence="1">Uncharacterized protein</fullName>
    </submittedName>
</protein>
<dbReference type="AlphaFoldDB" id="A0A0E9QXJ2"/>
<reference evidence="1" key="2">
    <citation type="journal article" date="2015" name="Fish Shellfish Immunol.">
        <title>Early steps in the European eel (Anguilla anguilla)-Vibrio vulnificus interaction in the gills: Role of the RtxA13 toxin.</title>
        <authorList>
            <person name="Callol A."/>
            <person name="Pajuelo D."/>
            <person name="Ebbesson L."/>
            <person name="Teles M."/>
            <person name="MacKenzie S."/>
            <person name="Amaro C."/>
        </authorList>
    </citation>
    <scope>NUCLEOTIDE SEQUENCE</scope>
</reference>
<evidence type="ECO:0000313" key="1">
    <source>
        <dbReference type="EMBL" id="JAH21564.1"/>
    </source>
</evidence>
<name>A0A0E9QXJ2_ANGAN</name>
<proteinExistence type="predicted"/>
<organism evidence="1">
    <name type="scientific">Anguilla anguilla</name>
    <name type="common">European freshwater eel</name>
    <name type="synonym">Muraena anguilla</name>
    <dbReference type="NCBI Taxonomy" id="7936"/>
    <lineage>
        <taxon>Eukaryota</taxon>
        <taxon>Metazoa</taxon>
        <taxon>Chordata</taxon>
        <taxon>Craniata</taxon>
        <taxon>Vertebrata</taxon>
        <taxon>Euteleostomi</taxon>
        <taxon>Actinopterygii</taxon>
        <taxon>Neopterygii</taxon>
        <taxon>Teleostei</taxon>
        <taxon>Anguilliformes</taxon>
        <taxon>Anguillidae</taxon>
        <taxon>Anguilla</taxon>
    </lineage>
</organism>